<dbReference type="EMBL" id="BK059130">
    <property type="protein sequence ID" value="DAE32897.1"/>
    <property type="molecule type" value="Genomic_DNA"/>
</dbReference>
<reference evidence="2" key="1">
    <citation type="journal article" date="2021" name="Proc. Natl. Acad. Sci. U.S.A.">
        <title>A Catalog of Tens of Thousands of Viruses from Human Metagenomes Reveals Hidden Associations with Chronic Diseases.</title>
        <authorList>
            <person name="Tisza M.J."/>
            <person name="Buck C.B."/>
        </authorList>
    </citation>
    <scope>NUCLEOTIDE SEQUENCE</scope>
    <source>
        <strain evidence="2">CtBS918</strain>
    </source>
</reference>
<name>A0A8S5RP43_9VIRU</name>
<dbReference type="InterPro" id="IPR058346">
    <property type="entry name" value="DUF8033"/>
</dbReference>
<accession>A0A8S5RP43</accession>
<dbReference type="Pfam" id="PF26096">
    <property type="entry name" value="DUF8033"/>
    <property type="match status" value="1"/>
</dbReference>
<feature type="domain" description="DUF8033" evidence="1">
    <location>
        <begin position="11"/>
        <end position="80"/>
    </location>
</feature>
<evidence type="ECO:0000313" key="2">
    <source>
        <dbReference type="EMBL" id="DAE32897.1"/>
    </source>
</evidence>
<proteinExistence type="predicted"/>
<evidence type="ECO:0000259" key="1">
    <source>
        <dbReference type="Pfam" id="PF26096"/>
    </source>
</evidence>
<protein>
    <recommendedName>
        <fullName evidence="1">DUF8033 domain-containing protein</fullName>
    </recommendedName>
</protein>
<organism evidence="2">
    <name type="scientific">virus sp. ctBS918</name>
    <dbReference type="NCBI Taxonomy" id="2825807"/>
    <lineage>
        <taxon>Viruses</taxon>
    </lineage>
</organism>
<sequence length="85" mass="9675">MKQFDLPVVNDIRKSFYGKAKVTELDNGDIELTSYNTVVCRIHNGVFQRLWNGYSATTMRHINAFIGFYGIEGGGKAWWNSLEIA</sequence>